<evidence type="ECO:0000256" key="2">
    <source>
        <dbReference type="ARBA" id="ARBA00022692"/>
    </source>
</evidence>
<evidence type="ECO:0000256" key="6">
    <source>
        <dbReference type="ARBA" id="ARBA00023136"/>
    </source>
</evidence>
<dbReference type="GO" id="GO:0031985">
    <property type="term" value="C:Golgi cisterna"/>
    <property type="evidence" value="ECO:0007669"/>
    <property type="project" value="TreeGrafter"/>
</dbReference>
<evidence type="ECO:0000313" key="9">
    <source>
        <dbReference type="Proteomes" id="UP000636800"/>
    </source>
</evidence>
<dbReference type="OrthoDB" id="9402762at2759"/>
<keyword evidence="4" id="KW-0333">Golgi apparatus</keyword>
<dbReference type="PANTHER" id="PTHR13815">
    <property type="entry name" value="GOLGIN-84"/>
    <property type="match status" value="1"/>
</dbReference>
<evidence type="ECO:0000256" key="4">
    <source>
        <dbReference type="ARBA" id="ARBA00023034"/>
    </source>
</evidence>
<organism evidence="8 9">
    <name type="scientific">Vanilla planifolia</name>
    <name type="common">Vanilla</name>
    <dbReference type="NCBI Taxonomy" id="51239"/>
    <lineage>
        <taxon>Eukaryota</taxon>
        <taxon>Viridiplantae</taxon>
        <taxon>Streptophyta</taxon>
        <taxon>Embryophyta</taxon>
        <taxon>Tracheophyta</taxon>
        <taxon>Spermatophyta</taxon>
        <taxon>Magnoliopsida</taxon>
        <taxon>Liliopsida</taxon>
        <taxon>Asparagales</taxon>
        <taxon>Orchidaceae</taxon>
        <taxon>Vanilloideae</taxon>
        <taxon>Vanilleae</taxon>
        <taxon>Vanilla</taxon>
    </lineage>
</organism>
<comment type="subcellular location">
    <subcellularLocation>
        <location evidence="1">Golgi apparatus membrane</location>
        <topology evidence="1">Single-pass membrane protein</topology>
    </subcellularLocation>
</comment>
<dbReference type="EMBL" id="JADCNL010000002">
    <property type="protein sequence ID" value="KAG0492179.1"/>
    <property type="molecule type" value="Genomic_DNA"/>
</dbReference>
<evidence type="ECO:0000256" key="1">
    <source>
        <dbReference type="ARBA" id="ARBA00004194"/>
    </source>
</evidence>
<comment type="caution">
    <text evidence="8">The sequence shown here is derived from an EMBL/GenBank/DDBJ whole genome shotgun (WGS) entry which is preliminary data.</text>
</comment>
<dbReference type="InterPro" id="IPR019177">
    <property type="entry name" value="Golgin_subfamily_A_member_5"/>
</dbReference>
<keyword evidence="6" id="KW-0472">Membrane</keyword>
<keyword evidence="2" id="KW-0812">Transmembrane</keyword>
<accession>A0A835RN48</accession>
<evidence type="ECO:0000256" key="7">
    <source>
        <dbReference type="SAM" id="Coils"/>
    </source>
</evidence>
<keyword evidence="5 7" id="KW-0175">Coiled coil</keyword>
<reference evidence="8 9" key="1">
    <citation type="journal article" date="2020" name="Nat. Food">
        <title>A phased Vanilla planifolia genome enables genetic improvement of flavour and production.</title>
        <authorList>
            <person name="Hasing T."/>
            <person name="Tang H."/>
            <person name="Brym M."/>
            <person name="Khazi F."/>
            <person name="Huang T."/>
            <person name="Chambers A.H."/>
        </authorList>
    </citation>
    <scope>NUCLEOTIDE SEQUENCE [LARGE SCALE GENOMIC DNA]</scope>
    <source>
        <tissue evidence="8">Leaf</tissue>
    </source>
</reference>
<evidence type="ECO:0000313" key="8">
    <source>
        <dbReference type="EMBL" id="KAG0492179.1"/>
    </source>
</evidence>
<feature type="coiled-coil region" evidence="7">
    <location>
        <begin position="16"/>
        <end position="81"/>
    </location>
</feature>
<evidence type="ECO:0000256" key="3">
    <source>
        <dbReference type="ARBA" id="ARBA00022989"/>
    </source>
</evidence>
<dbReference type="GO" id="GO:0000139">
    <property type="term" value="C:Golgi membrane"/>
    <property type="evidence" value="ECO:0007669"/>
    <property type="project" value="UniProtKB-SubCell"/>
</dbReference>
<keyword evidence="9" id="KW-1185">Reference proteome</keyword>
<sequence>MLLLGCREQQKSTSRASELEHKVALLEVECASLTQELQELEARNRRGQKKASEESNQILQIQAWQEEVERATKVKEKQKINFLPWRDGQVNLYLDWFQADLQK</sequence>
<dbReference type="GO" id="GO:0007030">
    <property type="term" value="P:Golgi organization"/>
    <property type="evidence" value="ECO:0007669"/>
    <property type="project" value="InterPro"/>
</dbReference>
<dbReference type="AlphaFoldDB" id="A0A835RN48"/>
<gene>
    <name evidence="8" type="ORF">HPP92_005577</name>
</gene>
<dbReference type="GO" id="GO:0000301">
    <property type="term" value="P:retrograde transport, vesicle recycling within Golgi"/>
    <property type="evidence" value="ECO:0007669"/>
    <property type="project" value="TreeGrafter"/>
</dbReference>
<evidence type="ECO:0000256" key="5">
    <source>
        <dbReference type="ARBA" id="ARBA00023054"/>
    </source>
</evidence>
<proteinExistence type="predicted"/>
<dbReference type="Proteomes" id="UP000636800">
    <property type="component" value="Chromosome 2"/>
</dbReference>
<protein>
    <submittedName>
        <fullName evidence="8">Uncharacterized protein</fullName>
    </submittedName>
</protein>
<keyword evidence="3" id="KW-1133">Transmembrane helix</keyword>
<name>A0A835RN48_VANPL</name>
<dbReference type="PANTHER" id="PTHR13815:SF7">
    <property type="entry name" value="GOLGIN SUBFAMILY A MEMBER 5"/>
    <property type="match status" value="1"/>
</dbReference>